<proteinExistence type="predicted"/>
<evidence type="ECO:0000259" key="1">
    <source>
        <dbReference type="Pfam" id="PF13472"/>
    </source>
</evidence>
<reference evidence="3" key="1">
    <citation type="journal article" date="2019" name="Int. J. Syst. Evol. Microbiol.">
        <title>The Global Catalogue of Microorganisms (GCM) 10K type strain sequencing project: providing services to taxonomists for standard genome sequencing and annotation.</title>
        <authorList>
            <consortium name="The Broad Institute Genomics Platform"/>
            <consortium name="The Broad Institute Genome Sequencing Center for Infectious Disease"/>
            <person name="Wu L."/>
            <person name="Ma J."/>
        </authorList>
    </citation>
    <scope>NUCLEOTIDE SEQUENCE [LARGE SCALE GENOMIC DNA]</scope>
    <source>
        <strain evidence="3">CGMCC 1.10188</strain>
    </source>
</reference>
<dbReference type="RefSeq" id="WP_229707965.1">
    <property type="nucleotide sequence ID" value="NZ_BMDZ01000018.1"/>
</dbReference>
<dbReference type="Gene3D" id="3.40.50.1110">
    <property type="entry name" value="SGNH hydrolase"/>
    <property type="match status" value="1"/>
</dbReference>
<dbReference type="SUPFAM" id="SSF52266">
    <property type="entry name" value="SGNH hydrolase"/>
    <property type="match status" value="1"/>
</dbReference>
<dbReference type="Proteomes" id="UP000603352">
    <property type="component" value="Unassembled WGS sequence"/>
</dbReference>
<sequence>MTTMARGMNSGPAGAGQPHQMRICFIGDSFVAGAGDSACMGWVGRVATAARGRGLDLTAYNLGVRRDTTRDIAERWIAESRTRLPDGIDGRLVFSFGVNDRTAAATPSGTRIAMAESLANAEAILRVASARRPVLMIGPPPIAATEPETNLRIRTLSDALAPVCHHLDVPWLPVFEALAADPVWMAEVAAGDGAHPDAAGYGRFAGLVEAWPVWRHWTGGA</sequence>
<feature type="domain" description="SGNH hydrolase-type esterase" evidence="1">
    <location>
        <begin position="25"/>
        <end position="201"/>
    </location>
</feature>
<evidence type="ECO:0000313" key="2">
    <source>
        <dbReference type="EMBL" id="GGB37842.1"/>
    </source>
</evidence>
<dbReference type="EMBL" id="BMDZ01000018">
    <property type="protein sequence ID" value="GGB37842.1"/>
    <property type="molecule type" value="Genomic_DNA"/>
</dbReference>
<dbReference type="InterPro" id="IPR013830">
    <property type="entry name" value="SGNH_hydro"/>
</dbReference>
<dbReference type="InterPro" id="IPR036514">
    <property type="entry name" value="SGNH_hydro_sf"/>
</dbReference>
<protein>
    <recommendedName>
        <fullName evidence="1">SGNH hydrolase-type esterase domain-containing protein</fullName>
    </recommendedName>
</protein>
<keyword evidence="3" id="KW-1185">Reference proteome</keyword>
<dbReference type="Pfam" id="PF13472">
    <property type="entry name" value="Lipase_GDSL_2"/>
    <property type="match status" value="1"/>
</dbReference>
<organism evidence="2 3">
    <name type="scientific">Tistrella bauzanensis</name>
    <dbReference type="NCBI Taxonomy" id="657419"/>
    <lineage>
        <taxon>Bacteria</taxon>
        <taxon>Pseudomonadati</taxon>
        <taxon>Pseudomonadota</taxon>
        <taxon>Alphaproteobacteria</taxon>
        <taxon>Geminicoccales</taxon>
        <taxon>Geminicoccaceae</taxon>
        <taxon>Tistrella</taxon>
    </lineage>
</organism>
<comment type="caution">
    <text evidence="2">The sequence shown here is derived from an EMBL/GenBank/DDBJ whole genome shotgun (WGS) entry which is preliminary data.</text>
</comment>
<name>A0ABQ1IGU9_9PROT</name>
<gene>
    <name evidence="2" type="ORF">GCM10011505_19180</name>
</gene>
<evidence type="ECO:0000313" key="3">
    <source>
        <dbReference type="Proteomes" id="UP000603352"/>
    </source>
</evidence>
<accession>A0ABQ1IGU9</accession>